<evidence type="ECO:0000313" key="2">
    <source>
        <dbReference type="EMBL" id="MBM3331109.1"/>
    </source>
</evidence>
<keyword evidence="1" id="KW-0812">Transmembrane</keyword>
<accession>A0A938BSV3</accession>
<organism evidence="2 3">
    <name type="scientific">candidate division WOR-3 bacterium</name>
    <dbReference type="NCBI Taxonomy" id="2052148"/>
    <lineage>
        <taxon>Bacteria</taxon>
        <taxon>Bacteria division WOR-3</taxon>
    </lineage>
</organism>
<dbReference type="EMBL" id="VGIR01000019">
    <property type="protein sequence ID" value="MBM3331109.1"/>
    <property type="molecule type" value="Genomic_DNA"/>
</dbReference>
<keyword evidence="1" id="KW-1133">Transmembrane helix</keyword>
<name>A0A938BSV3_UNCW3</name>
<feature type="transmembrane region" description="Helical" evidence="1">
    <location>
        <begin position="125"/>
        <end position="146"/>
    </location>
</feature>
<protein>
    <submittedName>
        <fullName evidence="2">Uncharacterized protein</fullName>
    </submittedName>
</protein>
<evidence type="ECO:0000313" key="3">
    <source>
        <dbReference type="Proteomes" id="UP000779900"/>
    </source>
</evidence>
<evidence type="ECO:0000256" key="1">
    <source>
        <dbReference type="SAM" id="Phobius"/>
    </source>
</evidence>
<comment type="caution">
    <text evidence="2">The sequence shown here is derived from an EMBL/GenBank/DDBJ whole genome shotgun (WGS) entry which is preliminary data.</text>
</comment>
<reference evidence="2" key="1">
    <citation type="submission" date="2019-03" db="EMBL/GenBank/DDBJ databases">
        <title>Lake Tanganyika Metagenome-Assembled Genomes (MAGs).</title>
        <authorList>
            <person name="Tran P."/>
        </authorList>
    </citation>
    <scope>NUCLEOTIDE SEQUENCE</scope>
    <source>
        <strain evidence="2">K_DeepCast_150m_m2_040</strain>
    </source>
</reference>
<sequence>MKDASRPISLGLFALVLLCFLLPFARISCDKQVVVQANGYEVAFGKEIPAQPDSTGGKKTWQGEPARPDFVAIVFLVATLAGIGLARVKGRRGAIIRATYSGHCLLLPLALWFDLSIRTRGDLEMLAGFWATFVLFAAACVVNLLYIRRLRSEPAGCG</sequence>
<proteinExistence type="predicted"/>
<dbReference type="Proteomes" id="UP000779900">
    <property type="component" value="Unassembled WGS sequence"/>
</dbReference>
<keyword evidence="1" id="KW-0472">Membrane</keyword>
<feature type="transmembrane region" description="Helical" evidence="1">
    <location>
        <begin position="95"/>
        <end position="113"/>
    </location>
</feature>
<dbReference type="AlphaFoldDB" id="A0A938BSV3"/>
<feature type="transmembrane region" description="Helical" evidence="1">
    <location>
        <begin position="70"/>
        <end position="88"/>
    </location>
</feature>
<gene>
    <name evidence="2" type="ORF">FJY68_04555</name>
</gene>